<dbReference type="AlphaFoldDB" id="A0AAI8YMU4"/>
<organism evidence="3 4">
    <name type="scientific">Anthostomella pinea</name>
    <dbReference type="NCBI Taxonomy" id="933095"/>
    <lineage>
        <taxon>Eukaryota</taxon>
        <taxon>Fungi</taxon>
        <taxon>Dikarya</taxon>
        <taxon>Ascomycota</taxon>
        <taxon>Pezizomycotina</taxon>
        <taxon>Sordariomycetes</taxon>
        <taxon>Xylariomycetidae</taxon>
        <taxon>Xylariales</taxon>
        <taxon>Xylariaceae</taxon>
        <taxon>Anthostomella</taxon>
    </lineage>
</organism>
<evidence type="ECO:0000313" key="3">
    <source>
        <dbReference type="EMBL" id="CAJ2510415.1"/>
    </source>
</evidence>
<feature type="region of interest" description="Disordered" evidence="1">
    <location>
        <begin position="193"/>
        <end position="229"/>
    </location>
</feature>
<accession>A0AAI8YMU4</accession>
<feature type="region of interest" description="Disordered" evidence="1">
    <location>
        <begin position="254"/>
        <end position="318"/>
    </location>
</feature>
<reference evidence="3" key="1">
    <citation type="submission" date="2023-10" db="EMBL/GenBank/DDBJ databases">
        <authorList>
            <person name="Hackl T."/>
        </authorList>
    </citation>
    <scope>NUCLEOTIDE SEQUENCE</scope>
</reference>
<feature type="compositionally biased region" description="Low complexity" evidence="1">
    <location>
        <begin position="259"/>
        <end position="273"/>
    </location>
</feature>
<sequence length="318" mass="34804">MPPTRTPHEPSVYLGTRMPGRYIQVPKGNAYLTSHCRARTHAAGQTVYAVHNAKRRPVGIRVPRAVYESVLADHNATASTRAAATQRRDDKLRAEFETAIRAAVPRVPEEEVGKVLDWTTKKGARRVGRVGKLGVGEKAVLAVRAYVRHEHTAYEQLLRDGVERDGARRQTFGAIDAVCKAWGWDGKKRAREVSRQRVDGEGGGTGRKRARSVVKPKAASGKKQGKVVVMEDEEEEAHALCMGVMNMRAYASKSNAADPPFSSSRPHHTSTSPIYIADDSGDQDDGDDLFGPESPGYSSASSFMDMSEDEDDGVDMVM</sequence>
<dbReference type="PANTHER" id="PTHR38113:SF2">
    <property type="entry name" value="DUF2293 DOMAIN-CONTAINING PROTEIN"/>
    <property type="match status" value="1"/>
</dbReference>
<dbReference type="PANTHER" id="PTHR38113">
    <property type="match status" value="1"/>
</dbReference>
<name>A0AAI8YMU4_9PEZI</name>
<dbReference type="Pfam" id="PF10056">
    <property type="entry name" value="DUF2293"/>
    <property type="match status" value="1"/>
</dbReference>
<keyword evidence="4" id="KW-1185">Reference proteome</keyword>
<dbReference type="InterPro" id="IPR018744">
    <property type="entry name" value="DUF2293"/>
</dbReference>
<protein>
    <submittedName>
        <fullName evidence="3">Uu.00g051180.m01.CDS01</fullName>
    </submittedName>
</protein>
<dbReference type="EMBL" id="CAUWAG010000014">
    <property type="protein sequence ID" value="CAJ2510415.1"/>
    <property type="molecule type" value="Genomic_DNA"/>
</dbReference>
<feature type="compositionally biased region" description="Acidic residues" evidence="1">
    <location>
        <begin position="279"/>
        <end position="290"/>
    </location>
</feature>
<proteinExistence type="predicted"/>
<evidence type="ECO:0000256" key="1">
    <source>
        <dbReference type="SAM" id="MobiDB-lite"/>
    </source>
</evidence>
<feature type="compositionally biased region" description="Acidic residues" evidence="1">
    <location>
        <begin position="306"/>
        <end position="318"/>
    </location>
</feature>
<evidence type="ECO:0000313" key="4">
    <source>
        <dbReference type="Proteomes" id="UP001295740"/>
    </source>
</evidence>
<comment type="caution">
    <text evidence="3">The sequence shown here is derived from an EMBL/GenBank/DDBJ whole genome shotgun (WGS) entry which is preliminary data.</text>
</comment>
<dbReference type="Proteomes" id="UP001295740">
    <property type="component" value="Unassembled WGS sequence"/>
</dbReference>
<evidence type="ECO:0000259" key="2">
    <source>
        <dbReference type="Pfam" id="PF10056"/>
    </source>
</evidence>
<feature type="domain" description="DUF2293" evidence="2">
    <location>
        <begin position="99"/>
        <end position="183"/>
    </location>
</feature>
<gene>
    <name evidence="3" type="ORF">KHLLAP_LOCUS10883</name>
</gene>